<comment type="caution">
    <text evidence="1">The sequence shown here is derived from an EMBL/GenBank/DDBJ whole genome shotgun (WGS) entry which is preliminary data.</text>
</comment>
<evidence type="ECO:0000313" key="2">
    <source>
        <dbReference type="Proteomes" id="UP000248916"/>
    </source>
</evidence>
<sequence length="326" mass="35785">MKGARDLLADPAIVHVVGCYTSSSRKEILPILEKRDALLWYPSHYEGFETSENVVYSGAAPNQHIVPLAKYLLGQSRRRGWLVGSNYVWAWENNRILREALGIAGGSVMGERYVPVGETDLRDIARQIILDRPDFVFTTLIGSSLFAFLDDLRRLAEAAGLDQAVDIPIASCSLSEAELPLIGRVAAGHLSSSVYFSTVETPENRRFTEAWNARCLGLGHASADAEATYVAVHLLARAIERAGSDGFEAVREAVRGIHFTAPQGEIEVDAMNVHCTLHPRIGVSRDDGTFDIVWESGEPVSPDPYLTWTQDSEFRIAAATHLKAVP</sequence>
<protein>
    <submittedName>
        <fullName evidence="1">Branched-chain amino acid transport system substrate-binding protein</fullName>
    </submittedName>
</protein>
<reference evidence="1 2" key="1">
    <citation type="submission" date="2018-06" db="EMBL/GenBank/DDBJ databases">
        <title>Genomic Encyclopedia of Archaeal and Bacterial Type Strains, Phase II (KMG-II): from individual species to whole genera.</title>
        <authorList>
            <person name="Goeker M."/>
        </authorList>
    </citation>
    <scope>NUCLEOTIDE SEQUENCE [LARGE SCALE GENOMIC DNA]</scope>
    <source>
        <strain evidence="1 2">DSM 22009</strain>
    </source>
</reference>
<dbReference type="AlphaFoldDB" id="A0A2W7NH39"/>
<proteinExistence type="predicted"/>
<gene>
    <name evidence="1" type="ORF">LX81_04176</name>
</gene>
<dbReference type="InterPro" id="IPR028082">
    <property type="entry name" value="Peripla_BP_I"/>
</dbReference>
<dbReference type="PANTHER" id="PTHR47628">
    <property type="match status" value="1"/>
</dbReference>
<dbReference type="SUPFAM" id="SSF53822">
    <property type="entry name" value="Periplasmic binding protein-like I"/>
    <property type="match status" value="1"/>
</dbReference>
<name>A0A2W7NH39_9RHOB</name>
<organism evidence="1 2">
    <name type="scientific">Palleronia aestuarii</name>
    <dbReference type="NCBI Taxonomy" id="568105"/>
    <lineage>
        <taxon>Bacteria</taxon>
        <taxon>Pseudomonadati</taxon>
        <taxon>Pseudomonadota</taxon>
        <taxon>Alphaproteobacteria</taxon>
        <taxon>Rhodobacterales</taxon>
        <taxon>Roseobacteraceae</taxon>
        <taxon>Palleronia</taxon>
    </lineage>
</organism>
<dbReference type="PANTHER" id="PTHR47628:SF1">
    <property type="entry name" value="ALIPHATIC AMIDASE EXPRESSION-REGULATING PROTEIN"/>
    <property type="match status" value="1"/>
</dbReference>
<dbReference type="Proteomes" id="UP000248916">
    <property type="component" value="Unassembled WGS sequence"/>
</dbReference>
<dbReference type="Gene3D" id="3.40.50.2300">
    <property type="match status" value="2"/>
</dbReference>
<accession>A0A2W7NH39</accession>
<evidence type="ECO:0000313" key="1">
    <source>
        <dbReference type="EMBL" id="PZX10582.1"/>
    </source>
</evidence>
<dbReference type="Pfam" id="PF13433">
    <property type="entry name" value="Peripla_BP_5"/>
    <property type="match status" value="1"/>
</dbReference>
<dbReference type="EMBL" id="QKZL01000043">
    <property type="protein sequence ID" value="PZX10582.1"/>
    <property type="molecule type" value="Genomic_DNA"/>
</dbReference>
<keyword evidence="2" id="KW-1185">Reference proteome</keyword>